<dbReference type="Proteomes" id="UP001208624">
    <property type="component" value="Unassembled WGS sequence"/>
</dbReference>
<dbReference type="EMBL" id="JAOVKC010001502">
    <property type="protein sequence ID" value="MCV5626375.1"/>
    <property type="molecule type" value="Genomic_DNA"/>
</dbReference>
<evidence type="ECO:0000313" key="2">
    <source>
        <dbReference type="Proteomes" id="UP001208624"/>
    </source>
</evidence>
<evidence type="ECO:0000313" key="1">
    <source>
        <dbReference type="EMBL" id="MCV5626375.1"/>
    </source>
</evidence>
<protein>
    <submittedName>
        <fullName evidence="1">Uncharacterized protein</fullName>
    </submittedName>
</protein>
<accession>A0AAP3A7K7</accession>
<dbReference type="AlphaFoldDB" id="A0AAP3A7K7"/>
<reference evidence="1" key="1">
    <citation type="submission" date="2023-06" db="EMBL/GenBank/DDBJ databases">
        <title>Deciphering the underlying mechanisms mediating the transmission of blaNDM gene from human to animals in China.</title>
        <authorList>
            <person name="Chen K."/>
            <person name="Chen S."/>
        </authorList>
    </citation>
    <scope>NUCLEOTIDE SEQUENCE</scope>
    <source>
        <strain evidence="1">1199</strain>
    </source>
</reference>
<comment type="caution">
    <text evidence="1">The sequence shown here is derived from an EMBL/GenBank/DDBJ whole genome shotgun (WGS) entry which is preliminary data.</text>
</comment>
<sequence length="24" mass="2800">LSGYRWGTARKAQLLAREAQHEEE</sequence>
<proteinExistence type="predicted"/>
<gene>
    <name evidence="1" type="ORF">OFN31_32610</name>
</gene>
<feature type="non-terminal residue" evidence="1">
    <location>
        <position position="1"/>
    </location>
</feature>
<organism evidence="1 2">
    <name type="scientific">Escherichia coli</name>
    <dbReference type="NCBI Taxonomy" id="562"/>
    <lineage>
        <taxon>Bacteria</taxon>
        <taxon>Pseudomonadati</taxon>
        <taxon>Pseudomonadota</taxon>
        <taxon>Gammaproteobacteria</taxon>
        <taxon>Enterobacterales</taxon>
        <taxon>Enterobacteriaceae</taxon>
        <taxon>Escherichia</taxon>
    </lineage>
</organism>
<name>A0AAP3A7K7_ECOLX</name>